<evidence type="ECO:0000313" key="2">
    <source>
        <dbReference type="EMBL" id="MFC6237900.1"/>
    </source>
</evidence>
<protein>
    <submittedName>
        <fullName evidence="2">NAD(P)/FAD-dependent oxidoreductase</fullName>
        <ecNumber evidence="2">1.-.-.-</ecNumber>
    </submittedName>
</protein>
<gene>
    <name evidence="2" type="ORF">ACFQGU_08420</name>
</gene>
<evidence type="ECO:0000313" key="3">
    <source>
        <dbReference type="Proteomes" id="UP001596138"/>
    </source>
</evidence>
<dbReference type="InterPro" id="IPR036188">
    <property type="entry name" value="FAD/NAD-bd_sf"/>
</dbReference>
<dbReference type="PANTHER" id="PTHR13847:SF281">
    <property type="entry name" value="FAD DEPENDENT OXIDOREDUCTASE DOMAIN-CONTAINING PROTEIN"/>
    <property type="match status" value="1"/>
</dbReference>
<dbReference type="GO" id="GO:0016491">
    <property type="term" value="F:oxidoreductase activity"/>
    <property type="evidence" value="ECO:0007669"/>
    <property type="project" value="UniProtKB-KW"/>
</dbReference>
<dbReference type="EMBL" id="JBHSTI010000008">
    <property type="protein sequence ID" value="MFC6237900.1"/>
    <property type="molecule type" value="Genomic_DNA"/>
</dbReference>
<dbReference type="Pfam" id="PF01266">
    <property type="entry name" value="DAO"/>
    <property type="match status" value="1"/>
</dbReference>
<dbReference type="SUPFAM" id="SSF51905">
    <property type="entry name" value="FAD/NAD(P)-binding domain"/>
    <property type="match status" value="1"/>
</dbReference>
<dbReference type="InterPro" id="IPR006076">
    <property type="entry name" value="FAD-dep_OxRdtase"/>
</dbReference>
<keyword evidence="3" id="KW-1185">Reference proteome</keyword>
<evidence type="ECO:0000259" key="1">
    <source>
        <dbReference type="Pfam" id="PF01266"/>
    </source>
</evidence>
<name>A0ABW1T180_9ACTN</name>
<sequence length="477" mass="51620">MPFARSPRPSSYDAVRDASPLSFWLDDARRPDALPAHAGTTDADLLVVGGGYSGLWTALLAKEAEPARDVLLLEGSRIGWAASGRNGGFCSPSITHGLDNGLARWPAEMTTLVHLGNQNLDELEATLVRYGIDCSFERNGELGVATEHYQSEGFAEAVEAAASVGMSVEALDRDQVRALVDSPLYVGAIHDPNGSALVNPARLAWGLRDACLSLGVRIHEGTRATGFGDTAGPAVEVTTESEDGPGLVRARRVALGTNAFPPLLRRLKHLLVPVYDYVLMTEPLTADQWASIGWAGRQGIGDSGNQFHYYRPTDDGRILFGGYDAIYNRGNGMGSAYDQRPESFALLAEHLVEVFPQLEGVRATHAWGGAIDTCSRFSAFYGTARDGRVAYAAGYTGLGVGATRFGAAVMLDLLDGRDTERTRTEMVRTTPLPFPPEPLRQAAIELTRWSLDRADRTEGRRNLWLRTLDRLGLGFDS</sequence>
<dbReference type="PANTHER" id="PTHR13847">
    <property type="entry name" value="SARCOSINE DEHYDROGENASE-RELATED"/>
    <property type="match status" value="1"/>
</dbReference>
<feature type="domain" description="FAD dependent oxidoreductase" evidence="1">
    <location>
        <begin position="44"/>
        <end position="408"/>
    </location>
</feature>
<proteinExistence type="predicted"/>
<organism evidence="2 3">
    <name type="scientific">Longivirga aurantiaca</name>
    <dbReference type="NCBI Taxonomy" id="1837743"/>
    <lineage>
        <taxon>Bacteria</taxon>
        <taxon>Bacillati</taxon>
        <taxon>Actinomycetota</taxon>
        <taxon>Actinomycetes</taxon>
        <taxon>Sporichthyales</taxon>
        <taxon>Sporichthyaceae</taxon>
        <taxon>Longivirga</taxon>
    </lineage>
</organism>
<dbReference type="EC" id="1.-.-.-" evidence="2"/>
<comment type="caution">
    <text evidence="2">The sequence shown here is derived from an EMBL/GenBank/DDBJ whole genome shotgun (WGS) entry which is preliminary data.</text>
</comment>
<accession>A0ABW1T180</accession>
<dbReference type="Proteomes" id="UP001596138">
    <property type="component" value="Unassembled WGS sequence"/>
</dbReference>
<keyword evidence="2" id="KW-0560">Oxidoreductase</keyword>
<dbReference type="RefSeq" id="WP_386765615.1">
    <property type="nucleotide sequence ID" value="NZ_JBHSTI010000008.1"/>
</dbReference>
<dbReference type="Gene3D" id="3.50.50.60">
    <property type="entry name" value="FAD/NAD(P)-binding domain"/>
    <property type="match status" value="1"/>
</dbReference>
<reference evidence="3" key="1">
    <citation type="journal article" date="2019" name="Int. J. Syst. Evol. Microbiol.">
        <title>The Global Catalogue of Microorganisms (GCM) 10K type strain sequencing project: providing services to taxonomists for standard genome sequencing and annotation.</title>
        <authorList>
            <consortium name="The Broad Institute Genomics Platform"/>
            <consortium name="The Broad Institute Genome Sequencing Center for Infectious Disease"/>
            <person name="Wu L."/>
            <person name="Ma J."/>
        </authorList>
    </citation>
    <scope>NUCLEOTIDE SEQUENCE [LARGE SCALE GENOMIC DNA]</scope>
    <source>
        <strain evidence="3">CGMCC 4.7317</strain>
    </source>
</reference>
<dbReference type="Gene3D" id="3.30.9.10">
    <property type="entry name" value="D-Amino Acid Oxidase, subunit A, domain 2"/>
    <property type="match status" value="1"/>
</dbReference>